<accession>A0A7H8QPS8</accession>
<name>A0A7H8QPS8_TALRU</name>
<gene>
    <name evidence="1" type="ORF">TRUGW13939_03063</name>
</gene>
<dbReference type="Proteomes" id="UP000509510">
    <property type="component" value="Chromosome II"/>
</dbReference>
<dbReference type="EMBL" id="CP055899">
    <property type="protein sequence ID" value="QKX55964.1"/>
    <property type="molecule type" value="Genomic_DNA"/>
</dbReference>
<organism evidence="1 2">
    <name type="scientific">Talaromyces rugulosus</name>
    <name type="common">Penicillium rugulosum</name>
    <dbReference type="NCBI Taxonomy" id="121627"/>
    <lineage>
        <taxon>Eukaryota</taxon>
        <taxon>Fungi</taxon>
        <taxon>Dikarya</taxon>
        <taxon>Ascomycota</taxon>
        <taxon>Pezizomycotina</taxon>
        <taxon>Eurotiomycetes</taxon>
        <taxon>Eurotiomycetidae</taxon>
        <taxon>Eurotiales</taxon>
        <taxon>Trichocomaceae</taxon>
        <taxon>Talaromyces</taxon>
        <taxon>Talaromyces sect. Islandici</taxon>
    </lineage>
</organism>
<dbReference type="OrthoDB" id="4499271at2759"/>
<protein>
    <submittedName>
        <fullName evidence="1">Uncharacterized protein</fullName>
    </submittedName>
</protein>
<sequence length="245" mass="27817">MSSFRFDGQRLDDKLVTSISLLTAAGIPNVLWGNYLLTIYGVPTVVEGVAFVVPDALVDRSFSTLRGAGFHLCPENLDCVYSNGRRYLRATTHLHIADNLAIPLYRKSDVLWDLPDFELASKDNYPHIISASDTRLPLASLGRGRGRFLPELKSTRIPSATKYCEAIILLLCRDHDTLYTGYWMSILTYILEFVDGTDMFDEQYLGESYQKFYHALKNGDSNTFGLLDELRHELIKKRLLPIQED</sequence>
<keyword evidence="2" id="KW-1185">Reference proteome</keyword>
<dbReference type="KEGG" id="trg:TRUGW13939_03063"/>
<reference evidence="2" key="1">
    <citation type="submission" date="2020-06" db="EMBL/GenBank/DDBJ databases">
        <title>A chromosome-scale genome assembly of Talaromyces rugulosus W13939.</title>
        <authorList>
            <person name="Wang B."/>
            <person name="Guo L."/>
            <person name="Ye K."/>
            <person name="Wang L."/>
        </authorList>
    </citation>
    <scope>NUCLEOTIDE SEQUENCE [LARGE SCALE GENOMIC DNA]</scope>
    <source>
        <strain evidence="2">W13939</strain>
    </source>
</reference>
<evidence type="ECO:0000313" key="2">
    <source>
        <dbReference type="Proteomes" id="UP000509510"/>
    </source>
</evidence>
<dbReference type="AlphaFoldDB" id="A0A7H8QPS8"/>
<dbReference type="GeneID" id="55990569"/>
<dbReference type="RefSeq" id="XP_035342142.1">
    <property type="nucleotide sequence ID" value="XM_035486249.1"/>
</dbReference>
<proteinExistence type="predicted"/>
<evidence type="ECO:0000313" key="1">
    <source>
        <dbReference type="EMBL" id="QKX55964.1"/>
    </source>
</evidence>